<dbReference type="Pfam" id="PF02620">
    <property type="entry name" value="YceD"/>
    <property type="match status" value="1"/>
</dbReference>
<organism evidence="2 3">
    <name type="scientific">Roseicitreum antarcticum</name>
    <dbReference type="NCBI Taxonomy" id="564137"/>
    <lineage>
        <taxon>Bacteria</taxon>
        <taxon>Pseudomonadati</taxon>
        <taxon>Pseudomonadota</taxon>
        <taxon>Alphaproteobacteria</taxon>
        <taxon>Rhodobacterales</taxon>
        <taxon>Paracoccaceae</taxon>
        <taxon>Roseicitreum</taxon>
    </lineage>
</organism>
<feature type="region of interest" description="Disordered" evidence="1">
    <location>
        <begin position="156"/>
        <end position="211"/>
    </location>
</feature>
<evidence type="ECO:0000256" key="1">
    <source>
        <dbReference type="SAM" id="MobiDB-lite"/>
    </source>
</evidence>
<gene>
    <name evidence="2" type="ORF">SAMN04488238_11247</name>
</gene>
<dbReference type="Proteomes" id="UP000198539">
    <property type="component" value="Unassembled WGS sequence"/>
</dbReference>
<dbReference type="STRING" id="564137.SAMN04488238_11247"/>
<accession>A0A1H3DAK4</accession>
<protein>
    <submittedName>
        <fullName evidence="2">Uncharacterized metal-binding protein YceD, DUF177 family</fullName>
    </submittedName>
</protein>
<sequence>MSEPTRPAPVTFAHPLRVSGLAARKATQFTLEPDTMVRAAIAEDIGILRLRKLRFTGAITPAGRSDWLLEGELGATVVQECGVTLAPVTTRIDLPVRRTYVAQMPEPEGDEVEIPHDDTLEPLGPVIDPAAVALEALILALPMYPRAENLVDGLENAGETGTESTGVEAAPPGKPPLTDAAVKPFAGLAGLRDKLAGQEPGQKTGRETDEE</sequence>
<keyword evidence="3" id="KW-1185">Reference proteome</keyword>
<proteinExistence type="predicted"/>
<evidence type="ECO:0000313" key="3">
    <source>
        <dbReference type="Proteomes" id="UP000198539"/>
    </source>
</evidence>
<reference evidence="2 3" key="1">
    <citation type="submission" date="2016-10" db="EMBL/GenBank/DDBJ databases">
        <authorList>
            <person name="de Groot N.N."/>
        </authorList>
    </citation>
    <scope>NUCLEOTIDE SEQUENCE [LARGE SCALE GENOMIC DNA]</scope>
    <source>
        <strain evidence="2 3">CGMCC 1.8894</strain>
    </source>
</reference>
<name>A0A1H3DAK4_9RHOB</name>
<dbReference type="EMBL" id="FNOM01000012">
    <property type="protein sequence ID" value="SDX63168.1"/>
    <property type="molecule type" value="Genomic_DNA"/>
</dbReference>
<dbReference type="AlphaFoldDB" id="A0A1H3DAK4"/>
<dbReference type="RefSeq" id="WP_092891732.1">
    <property type="nucleotide sequence ID" value="NZ_CP061498.1"/>
</dbReference>
<evidence type="ECO:0000313" key="2">
    <source>
        <dbReference type="EMBL" id="SDX63168.1"/>
    </source>
</evidence>
<dbReference type="InterPro" id="IPR003772">
    <property type="entry name" value="YceD"/>
</dbReference>
<dbReference type="OrthoDB" id="8443793at2"/>